<organism evidence="1 2">
    <name type="scientific">Lipomyces kononenkoae</name>
    <name type="common">Yeast</name>
    <dbReference type="NCBI Taxonomy" id="34357"/>
    <lineage>
        <taxon>Eukaryota</taxon>
        <taxon>Fungi</taxon>
        <taxon>Dikarya</taxon>
        <taxon>Ascomycota</taxon>
        <taxon>Saccharomycotina</taxon>
        <taxon>Lipomycetes</taxon>
        <taxon>Lipomycetales</taxon>
        <taxon>Lipomycetaceae</taxon>
        <taxon>Lipomyces</taxon>
    </lineage>
</organism>
<gene>
    <name evidence="1" type="ORF">V1525DRAFT_107856</name>
</gene>
<sequence>MKATCLVLLFAAGTFALTLPTFPKPVTQSTAWNSSFKFSQEQIELGQLWPDLADNLETILNFDRSQLANGGPSQDSFYKLDNGTSLAPPHCPGQVLKVQNITNPAAWNIPAKTALSRFIYTTTNANGTLIPASAYVLWPWTAKQFGAKSNGKAPVVLWSHGTSGFFADGSPSAHRALFYGNIMPFTLAQAGYAVIATDYAGLGVQTSWDGSYVPHQYINRLANAFDSLYALRAARSIFSDKITDEYVNVGHSQGGTAAWGVSEVLAENSDKKFQDLECNYLGTIIFAPGMDTLDSAPQVFGPWIGKDLHLMYPDFKLSDWLLPLGVDRTELLTQIQGGQYVSELLLLANVTKILNPAWNESWYATAFTEFTNPGNRPYKAPMIMFQGTEDQGTEPYMRALSTFESTCENYHSGAFEFVALTGVAHFPSMDSSRQQWLQWIEDRFNKKPVGSNQCTKSTLNSFLPAESYQELSTSFPQWAGAANEFFELVAGGF</sequence>
<keyword evidence="2" id="KW-1185">Reference proteome</keyword>
<comment type="caution">
    <text evidence="1">The sequence shown here is derived from an EMBL/GenBank/DDBJ whole genome shotgun (WGS) entry which is preliminary data.</text>
</comment>
<evidence type="ECO:0000313" key="1">
    <source>
        <dbReference type="EMBL" id="KAK9233913.1"/>
    </source>
</evidence>
<protein>
    <submittedName>
        <fullName evidence="1">Alpha/Beta hydrolase protein</fullName>
    </submittedName>
</protein>
<accession>A0ACC3SQL1</accession>
<dbReference type="Proteomes" id="UP001433508">
    <property type="component" value="Unassembled WGS sequence"/>
</dbReference>
<reference evidence="2" key="1">
    <citation type="journal article" date="2024" name="Front. Bioeng. Biotechnol.">
        <title>Genome-scale model development and genomic sequencing of the oleaginous clade Lipomyces.</title>
        <authorList>
            <person name="Czajka J.J."/>
            <person name="Han Y."/>
            <person name="Kim J."/>
            <person name="Mondo S.J."/>
            <person name="Hofstad B.A."/>
            <person name="Robles A."/>
            <person name="Haridas S."/>
            <person name="Riley R."/>
            <person name="LaButti K."/>
            <person name="Pangilinan J."/>
            <person name="Andreopoulos W."/>
            <person name="Lipzen A."/>
            <person name="Yan J."/>
            <person name="Wang M."/>
            <person name="Ng V."/>
            <person name="Grigoriev I.V."/>
            <person name="Spatafora J.W."/>
            <person name="Magnuson J.K."/>
            <person name="Baker S.E."/>
            <person name="Pomraning K.R."/>
        </authorList>
    </citation>
    <scope>NUCLEOTIDE SEQUENCE [LARGE SCALE GENOMIC DNA]</scope>
    <source>
        <strain evidence="2">CBS 7786</strain>
    </source>
</reference>
<keyword evidence="1" id="KW-0378">Hydrolase</keyword>
<evidence type="ECO:0000313" key="2">
    <source>
        <dbReference type="Proteomes" id="UP001433508"/>
    </source>
</evidence>
<name>A0ACC3SQL1_LIPKO</name>
<proteinExistence type="predicted"/>
<dbReference type="EMBL" id="MU971551">
    <property type="protein sequence ID" value="KAK9233913.1"/>
    <property type="molecule type" value="Genomic_DNA"/>
</dbReference>